<feature type="region of interest" description="Disordered" evidence="2">
    <location>
        <begin position="135"/>
        <end position="159"/>
    </location>
</feature>
<keyword evidence="1" id="KW-0175">Coiled coil</keyword>
<protein>
    <submittedName>
        <fullName evidence="3">Uncharacterized protein</fullName>
    </submittedName>
</protein>
<feature type="coiled-coil region" evidence="1">
    <location>
        <begin position="6"/>
        <end position="33"/>
    </location>
</feature>
<accession>A0A2P5Y1B7</accession>
<dbReference type="OrthoDB" id="1685790at2759"/>
<dbReference type="EMBL" id="KZ663866">
    <property type="protein sequence ID" value="PPS09387.1"/>
    <property type="molecule type" value="Genomic_DNA"/>
</dbReference>
<sequence length="528" mass="60003">MSETRFQNSETALKNQQASIQELETQIGQLSKLISKRPQGVIELESEPRQETVVSEGRDEVDQNTNKPVTIEYKPRVPYPNTTRKDCSDKQFGELTLRVGDNTITLQARNSGITSNIEGHIHEKRRPRIEELDEWRAHKPRTHAKPKLRQNKPDTSPNQLKIGDKVLLDAADAHIVTTTPNEEVPLMVLSIFPFSTVEVIHSKFSTFKHTRPDTRVCLKPWPNKGIDTAVRYGHVEAGHDFLKTRDAINPHSRSTWPWVNLIDTPVPLSRGQQYTGVEELFQILRAQPLTTGRCIDWATVEQVQLADAIRALLSIDPWERFFAITEPTYLELTLELCYTFHLQLVITNNDDPGTIHFRLGGLVRAMSVPEFGVALGLYTDDRLKASTLAPSLRYLHAILAHTLTGRRENTGFINTHDAYYLWCMVNVHVTDLAYFISFAIRHQTGWHWKGVISISPYVTGLARHFSLLNTVAQSSALTLIGQMSPQGITTMLHMRMIERQRGTDPPQYHLTHAIDEEDLEDIPEDVPL</sequence>
<proteinExistence type="predicted"/>
<evidence type="ECO:0000313" key="4">
    <source>
        <dbReference type="Proteomes" id="UP000239757"/>
    </source>
</evidence>
<organism evidence="3 4">
    <name type="scientific">Gossypium barbadense</name>
    <name type="common">Sea Island cotton</name>
    <name type="synonym">Hibiscus barbadensis</name>
    <dbReference type="NCBI Taxonomy" id="3634"/>
    <lineage>
        <taxon>Eukaryota</taxon>
        <taxon>Viridiplantae</taxon>
        <taxon>Streptophyta</taxon>
        <taxon>Embryophyta</taxon>
        <taxon>Tracheophyta</taxon>
        <taxon>Spermatophyta</taxon>
        <taxon>Magnoliopsida</taxon>
        <taxon>eudicotyledons</taxon>
        <taxon>Gunneridae</taxon>
        <taxon>Pentapetalae</taxon>
        <taxon>rosids</taxon>
        <taxon>malvids</taxon>
        <taxon>Malvales</taxon>
        <taxon>Malvaceae</taxon>
        <taxon>Malvoideae</taxon>
        <taxon>Gossypium</taxon>
    </lineage>
</organism>
<gene>
    <name evidence="3" type="ORF">GOBAR_AA11256</name>
</gene>
<dbReference type="AlphaFoldDB" id="A0A2P5Y1B7"/>
<reference evidence="3 4" key="1">
    <citation type="submission" date="2015-01" db="EMBL/GenBank/DDBJ databases">
        <title>Genome of allotetraploid Gossypium barbadense reveals genomic plasticity and fiber elongation in cotton evolution.</title>
        <authorList>
            <person name="Chen X."/>
            <person name="Liu X."/>
            <person name="Zhao B."/>
            <person name="Zheng H."/>
            <person name="Hu Y."/>
            <person name="Lu G."/>
            <person name="Yang C."/>
            <person name="Chen J."/>
            <person name="Shan C."/>
            <person name="Zhang L."/>
            <person name="Zhou Y."/>
            <person name="Wang L."/>
            <person name="Guo W."/>
            <person name="Bai Y."/>
            <person name="Ruan J."/>
            <person name="Shangguan X."/>
            <person name="Mao Y."/>
            <person name="Jiang J."/>
            <person name="Zhu Y."/>
            <person name="Lei J."/>
            <person name="Kang H."/>
            <person name="Chen S."/>
            <person name="He X."/>
            <person name="Wang R."/>
            <person name="Wang Y."/>
            <person name="Chen J."/>
            <person name="Wang L."/>
            <person name="Yu S."/>
            <person name="Wang B."/>
            <person name="Wei J."/>
            <person name="Song S."/>
            <person name="Lu X."/>
            <person name="Gao Z."/>
            <person name="Gu W."/>
            <person name="Deng X."/>
            <person name="Ma D."/>
            <person name="Wang S."/>
            <person name="Liang W."/>
            <person name="Fang L."/>
            <person name="Cai C."/>
            <person name="Zhu X."/>
            <person name="Zhou B."/>
            <person name="Zhang Y."/>
            <person name="Chen Z."/>
            <person name="Xu S."/>
            <person name="Zhu R."/>
            <person name="Wang S."/>
            <person name="Zhang T."/>
            <person name="Zhao G."/>
        </authorList>
    </citation>
    <scope>NUCLEOTIDE SEQUENCE [LARGE SCALE GENOMIC DNA]</scope>
    <source>
        <strain evidence="4">cv. Xinhai21</strain>
        <tissue evidence="3">Leaf</tissue>
    </source>
</reference>
<evidence type="ECO:0000256" key="1">
    <source>
        <dbReference type="SAM" id="Coils"/>
    </source>
</evidence>
<name>A0A2P5Y1B7_GOSBA</name>
<evidence type="ECO:0000256" key="2">
    <source>
        <dbReference type="SAM" id="MobiDB-lite"/>
    </source>
</evidence>
<evidence type="ECO:0000313" key="3">
    <source>
        <dbReference type="EMBL" id="PPS09387.1"/>
    </source>
</evidence>
<feature type="compositionally biased region" description="Basic residues" evidence="2">
    <location>
        <begin position="138"/>
        <end position="150"/>
    </location>
</feature>
<dbReference type="Proteomes" id="UP000239757">
    <property type="component" value="Unassembled WGS sequence"/>
</dbReference>